<evidence type="ECO:0008006" key="5">
    <source>
        <dbReference type="Google" id="ProtNLM"/>
    </source>
</evidence>
<name>A0A803V6M2_FICAL</name>
<organism evidence="3 4">
    <name type="scientific">Ficedula albicollis</name>
    <name type="common">Collared flycatcher</name>
    <name type="synonym">Muscicapa albicollis</name>
    <dbReference type="NCBI Taxonomy" id="59894"/>
    <lineage>
        <taxon>Eukaryota</taxon>
        <taxon>Metazoa</taxon>
        <taxon>Chordata</taxon>
        <taxon>Craniata</taxon>
        <taxon>Vertebrata</taxon>
        <taxon>Euteleostomi</taxon>
        <taxon>Archelosauria</taxon>
        <taxon>Archosauria</taxon>
        <taxon>Dinosauria</taxon>
        <taxon>Saurischia</taxon>
        <taxon>Theropoda</taxon>
        <taxon>Coelurosauria</taxon>
        <taxon>Aves</taxon>
        <taxon>Neognathae</taxon>
        <taxon>Neoaves</taxon>
        <taxon>Telluraves</taxon>
        <taxon>Australaves</taxon>
        <taxon>Passeriformes</taxon>
        <taxon>Muscicapidae</taxon>
        <taxon>Ficedula</taxon>
    </lineage>
</organism>
<dbReference type="AlphaFoldDB" id="A0A803V6M2"/>
<reference evidence="3" key="1">
    <citation type="submission" date="2025-08" db="UniProtKB">
        <authorList>
            <consortium name="Ensembl"/>
        </authorList>
    </citation>
    <scope>IDENTIFICATION</scope>
</reference>
<keyword evidence="4" id="KW-1185">Reference proteome</keyword>
<keyword evidence="2" id="KW-0812">Transmembrane</keyword>
<keyword evidence="2" id="KW-1133">Transmembrane helix</keyword>
<dbReference type="Ensembl" id="ENSFALT00000024891.1">
    <property type="protein sequence ID" value="ENSFALP00000018378.1"/>
    <property type="gene ID" value="ENSFALG00000028277.1"/>
</dbReference>
<proteinExistence type="predicted"/>
<accession>A0A803V6M2</accession>
<reference evidence="3" key="2">
    <citation type="submission" date="2025-09" db="UniProtKB">
        <authorList>
            <consortium name="Ensembl"/>
        </authorList>
    </citation>
    <scope>IDENTIFICATION</scope>
</reference>
<dbReference type="Proteomes" id="UP000016665">
    <property type="component" value="Unplaced"/>
</dbReference>
<dbReference type="InterPro" id="IPR035976">
    <property type="entry name" value="Sushi/SCR/CCP_sf"/>
</dbReference>
<dbReference type="GeneTree" id="ENSGT00930000152259"/>
<keyword evidence="2" id="KW-0472">Membrane</keyword>
<protein>
    <recommendedName>
        <fullName evidence="5">Sushi domain-containing protein</fullName>
    </recommendedName>
</protein>
<evidence type="ECO:0000256" key="2">
    <source>
        <dbReference type="SAM" id="Phobius"/>
    </source>
</evidence>
<evidence type="ECO:0000313" key="3">
    <source>
        <dbReference type="Ensembl" id="ENSFALP00000018378.1"/>
    </source>
</evidence>
<dbReference type="Gene3D" id="2.10.70.10">
    <property type="entry name" value="Complement Module, domain 1"/>
    <property type="match status" value="1"/>
</dbReference>
<feature type="transmembrane region" description="Helical" evidence="2">
    <location>
        <begin position="40"/>
        <end position="63"/>
    </location>
</feature>
<dbReference type="SUPFAM" id="SSF57535">
    <property type="entry name" value="Complement control module/SCR domain"/>
    <property type="match status" value="1"/>
</dbReference>
<keyword evidence="1" id="KW-1015">Disulfide bond</keyword>
<evidence type="ECO:0000256" key="1">
    <source>
        <dbReference type="ARBA" id="ARBA00023157"/>
    </source>
</evidence>
<evidence type="ECO:0000313" key="4">
    <source>
        <dbReference type="Proteomes" id="UP000016665"/>
    </source>
</evidence>
<sequence length="237" mass="26954">MPILGFFNRICPNFGVFLWDLCQFWGVLNRIFSQFWGVPILGCFLMGFFPILGWFLMGFVPILGVFVPQMPPPPLLFLLLLLLLVSSSRGAVHVNLTEGCQIIHPPRDGGIRYRGLTPDEVRSVRFLPFDYEIEYVCRPEREIVGPKVRKCQRDGTWTAMGHPSRCRECHRGVTGGASLCRWSLSSPRECHRGVTGGASLCRWSLSSPFRAFRRFFSPPVNVLVAPTAAWRRWPNRG</sequence>